<protein>
    <submittedName>
        <fullName evidence="1">Uncharacterized protein</fullName>
    </submittedName>
</protein>
<reference evidence="1 2" key="1">
    <citation type="submission" date="2019-10" db="EMBL/GenBank/DDBJ databases">
        <title>Bifidobacterium from non-human primates.</title>
        <authorList>
            <person name="Modesto M."/>
        </authorList>
    </citation>
    <scope>NUCLEOTIDE SEQUENCE [LARGE SCALE GENOMIC DNA]</scope>
    <source>
        <strain evidence="1 2">TRE17</strain>
    </source>
</reference>
<sequence length="158" mass="17492">MEHLRVEIRRDDGRGFQFPLSAEQANAWHEGKLDAHDIARSVWEWADELRVRNWWKDLDLDPDTDGWTVSVHQGYESDGSFYGGSTLYRFELNHEAEAEPIQPDSPFLDGLNRPSVARGGLGLSVPQSFRSGVGLAGSVVCDPADPLSMVTAVAGPTR</sequence>
<evidence type="ECO:0000313" key="1">
    <source>
        <dbReference type="EMBL" id="NEG90604.1"/>
    </source>
</evidence>
<keyword evidence="2" id="KW-1185">Reference proteome</keyword>
<accession>A0A6N9Z8J5</accession>
<comment type="caution">
    <text evidence="1">The sequence shown here is derived from an EMBL/GenBank/DDBJ whole genome shotgun (WGS) entry which is preliminary data.</text>
</comment>
<evidence type="ECO:0000313" key="2">
    <source>
        <dbReference type="Proteomes" id="UP000469194"/>
    </source>
</evidence>
<gene>
    <name evidence="1" type="ORF">GFD25_11580</name>
</gene>
<dbReference type="RefSeq" id="WP_163233000.1">
    <property type="nucleotide sequence ID" value="NZ_WHZW01000035.1"/>
</dbReference>
<dbReference type="AlphaFoldDB" id="A0A6N9Z8J5"/>
<name>A0A6N9Z8J5_9BIFI</name>
<dbReference type="EMBL" id="WHZW01000035">
    <property type="protein sequence ID" value="NEG90604.1"/>
    <property type="molecule type" value="Genomic_DNA"/>
</dbReference>
<dbReference type="Proteomes" id="UP000469194">
    <property type="component" value="Unassembled WGS sequence"/>
</dbReference>
<organism evidence="1 2">
    <name type="scientific">Bifidobacterium aerophilum</name>
    <dbReference type="NCBI Taxonomy" id="1798155"/>
    <lineage>
        <taxon>Bacteria</taxon>
        <taxon>Bacillati</taxon>
        <taxon>Actinomycetota</taxon>
        <taxon>Actinomycetes</taxon>
        <taxon>Bifidobacteriales</taxon>
        <taxon>Bifidobacteriaceae</taxon>
        <taxon>Bifidobacterium</taxon>
    </lineage>
</organism>
<proteinExistence type="predicted"/>